<protein>
    <submittedName>
        <fullName evidence="1">Uncharacterized protein</fullName>
    </submittedName>
</protein>
<sequence>MYIEYLKEPKDDLYLRKLSLASYSESCKIFLTESNYNFFGSFNESQEGTSIDIENDENKGISFSDEYKITIKNFKEKLDKLDEEIEKYSEEWPLEKQFCKLYSLIYALVRNKILMENKRWKEELDKNKSMPRHVRNLTRVG</sequence>
<keyword evidence="2" id="KW-1185">Reference proteome</keyword>
<dbReference type="Proteomes" id="UP001497535">
    <property type="component" value="Unassembled WGS sequence"/>
</dbReference>
<proteinExistence type="predicted"/>
<accession>A0ACB1A824</accession>
<organism evidence="1 2">
    <name type="scientific">Meloidogyne enterolobii</name>
    <name type="common">Root-knot nematode worm</name>
    <name type="synonym">Meloidogyne mayaguensis</name>
    <dbReference type="NCBI Taxonomy" id="390850"/>
    <lineage>
        <taxon>Eukaryota</taxon>
        <taxon>Metazoa</taxon>
        <taxon>Ecdysozoa</taxon>
        <taxon>Nematoda</taxon>
        <taxon>Chromadorea</taxon>
        <taxon>Rhabditida</taxon>
        <taxon>Tylenchina</taxon>
        <taxon>Tylenchomorpha</taxon>
        <taxon>Tylenchoidea</taxon>
        <taxon>Meloidogynidae</taxon>
        <taxon>Meloidogyninae</taxon>
        <taxon>Meloidogyne</taxon>
    </lineage>
</organism>
<gene>
    <name evidence="1" type="ORF">MENTE1834_LOCUS35192</name>
</gene>
<evidence type="ECO:0000313" key="1">
    <source>
        <dbReference type="EMBL" id="CAK5087585.1"/>
    </source>
</evidence>
<comment type="caution">
    <text evidence="1">The sequence shown here is derived from an EMBL/GenBank/DDBJ whole genome shotgun (WGS) entry which is preliminary data.</text>
</comment>
<reference evidence="1" key="1">
    <citation type="submission" date="2023-11" db="EMBL/GenBank/DDBJ databases">
        <authorList>
            <person name="Poullet M."/>
        </authorList>
    </citation>
    <scope>NUCLEOTIDE SEQUENCE</scope>
    <source>
        <strain evidence="1">E1834</strain>
    </source>
</reference>
<evidence type="ECO:0000313" key="2">
    <source>
        <dbReference type="Proteomes" id="UP001497535"/>
    </source>
</evidence>
<dbReference type="EMBL" id="CAVMJV010000066">
    <property type="protein sequence ID" value="CAK5087585.1"/>
    <property type="molecule type" value="Genomic_DNA"/>
</dbReference>
<name>A0ACB1A824_MELEN</name>